<protein>
    <submittedName>
        <fullName evidence="1">Uncharacterized protein</fullName>
    </submittedName>
</protein>
<evidence type="ECO:0000313" key="2">
    <source>
        <dbReference type="Proteomes" id="UP001497680"/>
    </source>
</evidence>
<reference evidence="1 2" key="1">
    <citation type="journal article" date="2022" name="New Phytol.">
        <title>Ecological generalism drives hyperdiversity of secondary metabolite gene clusters in xylarialean endophytes.</title>
        <authorList>
            <person name="Franco M.E.E."/>
            <person name="Wisecaver J.H."/>
            <person name="Arnold A.E."/>
            <person name="Ju Y.M."/>
            <person name="Slot J.C."/>
            <person name="Ahrendt S."/>
            <person name="Moore L.P."/>
            <person name="Eastman K.E."/>
            <person name="Scott K."/>
            <person name="Konkel Z."/>
            <person name="Mondo S.J."/>
            <person name="Kuo A."/>
            <person name="Hayes R.D."/>
            <person name="Haridas S."/>
            <person name="Andreopoulos B."/>
            <person name="Riley R."/>
            <person name="LaButti K."/>
            <person name="Pangilinan J."/>
            <person name="Lipzen A."/>
            <person name="Amirebrahimi M."/>
            <person name="Yan J."/>
            <person name="Adam C."/>
            <person name="Keymanesh K."/>
            <person name="Ng V."/>
            <person name="Louie K."/>
            <person name="Northen T."/>
            <person name="Drula E."/>
            <person name="Henrissat B."/>
            <person name="Hsieh H.M."/>
            <person name="Youens-Clark K."/>
            <person name="Lutzoni F."/>
            <person name="Miadlikowska J."/>
            <person name="Eastwood D.C."/>
            <person name="Hamelin R.C."/>
            <person name="Grigoriev I.V."/>
            <person name="U'Ren J.M."/>
        </authorList>
    </citation>
    <scope>NUCLEOTIDE SEQUENCE [LARGE SCALE GENOMIC DNA]</scope>
    <source>
        <strain evidence="1 2">ER1909</strain>
    </source>
</reference>
<name>A0ACC0CTI6_9PEZI</name>
<organism evidence="1 2">
    <name type="scientific">Hypoxylon rubiginosum</name>
    <dbReference type="NCBI Taxonomy" id="110542"/>
    <lineage>
        <taxon>Eukaryota</taxon>
        <taxon>Fungi</taxon>
        <taxon>Dikarya</taxon>
        <taxon>Ascomycota</taxon>
        <taxon>Pezizomycotina</taxon>
        <taxon>Sordariomycetes</taxon>
        <taxon>Xylariomycetidae</taxon>
        <taxon>Xylariales</taxon>
        <taxon>Hypoxylaceae</taxon>
        <taxon>Hypoxylon</taxon>
    </lineage>
</organism>
<gene>
    <name evidence="1" type="ORF">F4821DRAFT_244176</name>
</gene>
<keyword evidence="2" id="KW-1185">Reference proteome</keyword>
<dbReference type="EMBL" id="MU394347">
    <property type="protein sequence ID" value="KAI6083749.1"/>
    <property type="molecule type" value="Genomic_DNA"/>
</dbReference>
<accession>A0ACC0CTI6</accession>
<proteinExistence type="predicted"/>
<comment type="caution">
    <text evidence="1">The sequence shown here is derived from an EMBL/GenBank/DDBJ whole genome shotgun (WGS) entry which is preliminary data.</text>
</comment>
<dbReference type="Proteomes" id="UP001497680">
    <property type="component" value="Unassembled WGS sequence"/>
</dbReference>
<evidence type="ECO:0000313" key="1">
    <source>
        <dbReference type="EMBL" id="KAI6083749.1"/>
    </source>
</evidence>
<sequence>MLTSCAFPPFDREDRQKLRAYKGAAVATNTLVSCLRPSTNATLEVHDVNFDYPVYSISGDMS</sequence>